<dbReference type="SUPFAM" id="SSF56003">
    <property type="entry name" value="Molybdenum cofactor-binding domain"/>
    <property type="match status" value="2"/>
</dbReference>
<dbReference type="InterPro" id="IPR000674">
    <property type="entry name" value="Ald_Oxase/Xan_DH_a/b"/>
</dbReference>
<dbReference type="InterPro" id="IPR008274">
    <property type="entry name" value="AldOxase/xan_DH_MoCoBD1"/>
</dbReference>
<dbReference type="PANTHER" id="PTHR47495">
    <property type="entry name" value="ALDEHYDE DEHYDROGENASE"/>
    <property type="match status" value="1"/>
</dbReference>
<dbReference type="RefSeq" id="WP_345421911.1">
    <property type="nucleotide sequence ID" value="NZ_AP031496.1"/>
</dbReference>
<dbReference type="SMART" id="SM01008">
    <property type="entry name" value="Ald_Xan_dh_C"/>
    <property type="match status" value="1"/>
</dbReference>
<protein>
    <submittedName>
        <fullName evidence="2">Xanthine dehydrogenase family protein molybdopterin-binding subunit</fullName>
    </submittedName>
</protein>
<name>A0AAV3U2Y7_9ALTE</name>
<proteinExistence type="predicted"/>
<evidence type="ECO:0000259" key="1">
    <source>
        <dbReference type="SMART" id="SM01008"/>
    </source>
</evidence>
<evidence type="ECO:0000313" key="2">
    <source>
        <dbReference type="EMBL" id="GAA4943594.1"/>
    </source>
</evidence>
<evidence type="ECO:0000313" key="3">
    <source>
        <dbReference type="Proteomes" id="UP001409585"/>
    </source>
</evidence>
<dbReference type="InterPro" id="IPR036856">
    <property type="entry name" value="Ald_Oxase/Xan_DH_a/b_sf"/>
</dbReference>
<dbReference type="InterPro" id="IPR052516">
    <property type="entry name" value="N-heterocyclic_Hydroxylase"/>
</dbReference>
<dbReference type="Proteomes" id="UP001409585">
    <property type="component" value="Unassembled WGS sequence"/>
</dbReference>
<dbReference type="PANTHER" id="PTHR47495:SF1">
    <property type="entry name" value="BLL3820 PROTEIN"/>
    <property type="match status" value="1"/>
</dbReference>
<dbReference type="PROSITE" id="PS51318">
    <property type="entry name" value="TAT"/>
    <property type="match status" value="1"/>
</dbReference>
<comment type="caution">
    <text evidence="2">The sequence shown here is derived from an EMBL/GenBank/DDBJ whole genome shotgun (WGS) entry which is preliminary data.</text>
</comment>
<dbReference type="Gene3D" id="3.30.365.10">
    <property type="entry name" value="Aldehyde oxidase/xanthine dehydrogenase, molybdopterin binding domain"/>
    <property type="match status" value="4"/>
</dbReference>
<accession>A0AAV3U2Y7</accession>
<dbReference type="InterPro" id="IPR037165">
    <property type="entry name" value="AldOxase/xan_DH_Mopterin-bd_sf"/>
</dbReference>
<dbReference type="InterPro" id="IPR006311">
    <property type="entry name" value="TAT_signal"/>
</dbReference>
<dbReference type="InterPro" id="IPR046867">
    <property type="entry name" value="AldOxase/xan_DH_MoCoBD2"/>
</dbReference>
<keyword evidence="3" id="KW-1185">Reference proteome</keyword>
<dbReference type="Pfam" id="PF02738">
    <property type="entry name" value="MoCoBD_1"/>
    <property type="match status" value="1"/>
</dbReference>
<dbReference type="EMBL" id="BAABLX010000017">
    <property type="protein sequence ID" value="GAA4943594.1"/>
    <property type="molecule type" value="Genomic_DNA"/>
</dbReference>
<dbReference type="AlphaFoldDB" id="A0AAV3U2Y7"/>
<sequence>MTIHESPSQVSAGEVKVSRRTFLGASAGALVLSVGLPGAFAKLQAKTGEPGANVAAFLEIKPNSQVLFRSPFIEGGQGVFTAMAQIIGEELDVAPDQFIVEGAPAGQVYQILNGMRVTGGSMSVRMSYDTLRKLGASARYLLLQAGAAKLGVPAEELTTEPGFVVHKKSKQKASYGELAATASEFKAPSKLELRAKDDFRWIGKSVPRIDVLDKSTGKAEFSIDTEVDGMLYAAVVHAPHLGKEPKSWSNEAEVKEMPGVDSIHKLPGAVAVVATSWWRARKAVEALKVTWETGKDSRFPMPEAFSSAERIAHLKTVQEPKLTGEKTGNTTKALAQAAQVVEASYDAPYVVHGQLEPPSALARWNDDGTLELWIPNQAPEMFQAHAAQVAGIEADKIIIHSPLLGGFFGRHFLYDAASPYPQAIALSKTVGKPIKLLWSREEEFLRDAVRPAGVATFKAGLDENGKPIALEAANIGEGPGGRWFGRKEGKADDSFLEGIRGKSYEYKNHLVSDIRVLDPALIGFWRSVGHSMNDFFYESFFDEMADAGKQDPYELRLELLANKPRQKHLLEQVADLSGGWKRGPYTAKDGSKRARGVAMASPFGTEVATIAEVSIDKEVVVHDVWVAIDPGSIVNPAVIKAQVEGAVALGTSITLVEELTYENGQPHARNFDRYPILNRSKMPKVHVRIIESGEAMGGIGEPGLPGVLPAIVNAVCVLHGQRIRSLPLSKTQFA</sequence>
<organism evidence="2 3">
    <name type="scientific">Halioxenophilus aromaticivorans</name>
    <dbReference type="NCBI Taxonomy" id="1306992"/>
    <lineage>
        <taxon>Bacteria</taxon>
        <taxon>Pseudomonadati</taxon>
        <taxon>Pseudomonadota</taxon>
        <taxon>Gammaproteobacteria</taxon>
        <taxon>Alteromonadales</taxon>
        <taxon>Alteromonadaceae</taxon>
        <taxon>Halioxenophilus</taxon>
    </lineage>
</organism>
<dbReference type="Gene3D" id="3.90.1170.50">
    <property type="entry name" value="Aldehyde oxidase/xanthine dehydrogenase, a/b hammerhead"/>
    <property type="match status" value="1"/>
</dbReference>
<dbReference type="InterPro" id="IPR012368">
    <property type="entry name" value="OxRdtase_Mopterin-bd_su_IorB"/>
</dbReference>
<feature type="domain" description="Aldehyde oxidase/xanthine dehydrogenase a/b hammerhead" evidence="1">
    <location>
        <begin position="216"/>
        <end position="295"/>
    </location>
</feature>
<dbReference type="SUPFAM" id="SSF54665">
    <property type="entry name" value="CO dehydrogenase molybdoprotein N-domain-like"/>
    <property type="match status" value="1"/>
</dbReference>
<dbReference type="Pfam" id="PF20256">
    <property type="entry name" value="MoCoBD_2"/>
    <property type="match status" value="2"/>
</dbReference>
<reference evidence="3" key="1">
    <citation type="journal article" date="2019" name="Int. J. Syst. Evol. Microbiol.">
        <title>The Global Catalogue of Microorganisms (GCM) 10K type strain sequencing project: providing services to taxonomists for standard genome sequencing and annotation.</title>
        <authorList>
            <consortium name="The Broad Institute Genomics Platform"/>
            <consortium name="The Broad Institute Genome Sequencing Center for Infectious Disease"/>
            <person name="Wu L."/>
            <person name="Ma J."/>
        </authorList>
    </citation>
    <scope>NUCLEOTIDE SEQUENCE [LARGE SCALE GENOMIC DNA]</scope>
    <source>
        <strain evidence="3">JCM 19134</strain>
    </source>
</reference>
<dbReference type="GO" id="GO:0016491">
    <property type="term" value="F:oxidoreductase activity"/>
    <property type="evidence" value="ECO:0007669"/>
    <property type="project" value="InterPro"/>
</dbReference>
<dbReference type="PIRSF" id="PIRSF036389">
    <property type="entry name" value="IOR_B"/>
    <property type="match status" value="1"/>
</dbReference>
<gene>
    <name evidence="2" type="ORF">GCM10025791_23060</name>
</gene>